<keyword evidence="4" id="KW-1185">Reference proteome</keyword>
<sequence length="208" mass="23803">MLEVTIFSVLVGNLGWQSVVVSTWLRWRQMIGSHHYQEEEEEIVMGFEAKEDSALLQQRQANGTIDRMSHPEQPSVDPQLVGWEFKIVRSHRDLFHKPAVFQQLCEEEALAGWILLEKLDDRRVRFKRLIALRNIIDPQQLPFDPYRCYYGSSWTARSGLGLVAVLIAIAFPAYLSYSLVSNLLHDSPEASPPSPYKDIPAQDFPPAP</sequence>
<organism evidence="3 4">
    <name type="scientific">Coleofasciculus chthonoplastes PCC 7420</name>
    <dbReference type="NCBI Taxonomy" id="118168"/>
    <lineage>
        <taxon>Bacteria</taxon>
        <taxon>Bacillati</taxon>
        <taxon>Cyanobacteriota</taxon>
        <taxon>Cyanophyceae</taxon>
        <taxon>Coleofasciculales</taxon>
        <taxon>Coleofasciculaceae</taxon>
        <taxon>Coleofasciculus</taxon>
    </lineage>
</organism>
<evidence type="ECO:0000256" key="2">
    <source>
        <dbReference type="SAM" id="Phobius"/>
    </source>
</evidence>
<dbReference type="eggNOG" id="ENOG502ZU7K">
    <property type="taxonomic scope" value="Bacteria"/>
</dbReference>
<protein>
    <submittedName>
        <fullName evidence="3">Uncharacterized protein</fullName>
    </submittedName>
</protein>
<name>B4VKG4_9CYAN</name>
<feature type="region of interest" description="Disordered" evidence="1">
    <location>
        <begin position="189"/>
        <end position="208"/>
    </location>
</feature>
<keyword evidence="2" id="KW-0472">Membrane</keyword>
<dbReference type="Proteomes" id="UP000003835">
    <property type="component" value="Unassembled WGS sequence"/>
</dbReference>
<dbReference type="OrthoDB" id="7064021at2"/>
<gene>
    <name evidence="3" type="ORF">MC7420_3043</name>
</gene>
<reference evidence="3 4" key="1">
    <citation type="submission" date="2008-07" db="EMBL/GenBank/DDBJ databases">
        <authorList>
            <person name="Tandeau de Marsac N."/>
            <person name="Ferriera S."/>
            <person name="Johnson J."/>
            <person name="Kravitz S."/>
            <person name="Beeson K."/>
            <person name="Sutton G."/>
            <person name="Rogers Y.-H."/>
            <person name="Friedman R."/>
            <person name="Frazier M."/>
            <person name="Venter J.C."/>
        </authorList>
    </citation>
    <scope>NUCLEOTIDE SEQUENCE [LARGE SCALE GENOMIC DNA]</scope>
    <source>
        <strain evidence="3 4">PCC 7420</strain>
    </source>
</reference>
<dbReference type="EMBL" id="DS989843">
    <property type="protein sequence ID" value="EDX77719.1"/>
    <property type="molecule type" value="Genomic_DNA"/>
</dbReference>
<keyword evidence="2" id="KW-0812">Transmembrane</keyword>
<evidence type="ECO:0000256" key="1">
    <source>
        <dbReference type="SAM" id="MobiDB-lite"/>
    </source>
</evidence>
<feature type="transmembrane region" description="Helical" evidence="2">
    <location>
        <begin position="6"/>
        <end position="25"/>
    </location>
</feature>
<proteinExistence type="predicted"/>
<dbReference type="RefSeq" id="WP_006098980.1">
    <property type="nucleotide sequence ID" value="NZ_DS989843.1"/>
</dbReference>
<accession>B4VKG4</accession>
<dbReference type="HOGENOM" id="CLU_111990_0_0_3"/>
<evidence type="ECO:0000313" key="3">
    <source>
        <dbReference type="EMBL" id="EDX77719.1"/>
    </source>
</evidence>
<evidence type="ECO:0000313" key="4">
    <source>
        <dbReference type="Proteomes" id="UP000003835"/>
    </source>
</evidence>
<keyword evidence="2" id="KW-1133">Transmembrane helix</keyword>
<feature type="transmembrane region" description="Helical" evidence="2">
    <location>
        <begin position="159"/>
        <end position="177"/>
    </location>
</feature>
<dbReference type="STRING" id="118168.MC7420_3043"/>
<dbReference type="AlphaFoldDB" id="B4VKG4"/>